<keyword evidence="3" id="KW-1185">Reference proteome</keyword>
<dbReference type="STRING" id="560819.SAMN05428998_1327"/>
<accession>A0A1Y6CTJ7</accession>
<evidence type="ECO:0000313" key="3">
    <source>
        <dbReference type="Proteomes" id="UP000192917"/>
    </source>
</evidence>
<reference evidence="2 3" key="1">
    <citation type="submission" date="2017-04" db="EMBL/GenBank/DDBJ databases">
        <authorList>
            <person name="Afonso C.L."/>
            <person name="Miller P.J."/>
            <person name="Scott M.A."/>
            <person name="Spackman E."/>
            <person name="Goraichik I."/>
            <person name="Dimitrov K.M."/>
            <person name="Suarez D.L."/>
            <person name="Swayne D.E."/>
        </authorList>
    </citation>
    <scope>NUCLEOTIDE SEQUENCE [LARGE SCALE GENOMIC DNA]</scope>
    <source>
        <strain evidence="2 3">USBA 355</strain>
    </source>
</reference>
<name>A0A1Y6CTJ7_9PROT</name>
<dbReference type="EMBL" id="FWZX01000032">
    <property type="protein sequence ID" value="SMF73328.1"/>
    <property type="molecule type" value="Genomic_DNA"/>
</dbReference>
<dbReference type="AlphaFoldDB" id="A0A1Y6CTJ7"/>
<dbReference type="Gene3D" id="1.10.472.20">
    <property type="entry name" value="Nitrile hydratase, beta subunit"/>
    <property type="match status" value="1"/>
</dbReference>
<sequence>MDSENRRHAHVEIRPAERPGYYEVMEIAVRELLVGKGLVGPGEIRRQIEAIDRQAPAPGLAPATPPKEGRRQ</sequence>
<evidence type="ECO:0000256" key="1">
    <source>
        <dbReference type="SAM" id="MobiDB-lite"/>
    </source>
</evidence>
<evidence type="ECO:0000313" key="2">
    <source>
        <dbReference type="EMBL" id="SMF73328.1"/>
    </source>
</evidence>
<organism evidence="2 3">
    <name type="scientific">Tistlia consotensis USBA 355</name>
    <dbReference type="NCBI Taxonomy" id="560819"/>
    <lineage>
        <taxon>Bacteria</taxon>
        <taxon>Pseudomonadati</taxon>
        <taxon>Pseudomonadota</taxon>
        <taxon>Alphaproteobacteria</taxon>
        <taxon>Rhodospirillales</taxon>
        <taxon>Rhodovibrionaceae</taxon>
        <taxon>Tistlia</taxon>
    </lineage>
</organism>
<protein>
    <submittedName>
        <fullName evidence="2">Nitrile hydratase</fullName>
    </submittedName>
</protein>
<dbReference type="Proteomes" id="UP000192917">
    <property type="component" value="Unassembled WGS sequence"/>
</dbReference>
<proteinExistence type="predicted"/>
<gene>
    <name evidence="2" type="ORF">SAMN05428998_1327</name>
</gene>
<dbReference type="InterPro" id="IPR042262">
    <property type="entry name" value="CN_hydtase_beta_C"/>
</dbReference>
<feature type="region of interest" description="Disordered" evidence="1">
    <location>
        <begin position="49"/>
        <end position="72"/>
    </location>
</feature>
<dbReference type="RefSeq" id="WP_085125729.1">
    <property type="nucleotide sequence ID" value="NZ_FWZX01000032.1"/>
</dbReference>